<evidence type="ECO:0000313" key="3">
    <source>
        <dbReference type="Proteomes" id="UP000632766"/>
    </source>
</evidence>
<name>A0A8J7I0K3_9NOST</name>
<keyword evidence="1" id="KW-1133">Transmembrane helix</keyword>
<gene>
    <name evidence="2" type="ORF">I8748_28005</name>
</gene>
<dbReference type="Proteomes" id="UP000632766">
    <property type="component" value="Unassembled WGS sequence"/>
</dbReference>
<feature type="transmembrane region" description="Helical" evidence="1">
    <location>
        <begin position="57"/>
        <end position="76"/>
    </location>
</feature>
<protein>
    <submittedName>
        <fullName evidence="2">Uncharacterized protein</fullName>
    </submittedName>
</protein>
<evidence type="ECO:0000256" key="1">
    <source>
        <dbReference type="SAM" id="Phobius"/>
    </source>
</evidence>
<organism evidence="2 3">
    <name type="scientific">Amazonocrinis nigriterrae CENA67</name>
    <dbReference type="NCBI Taxonomy" id="2794033"/>
    <lineage>
        <taxon>Bacteria</taxon>
        <taxon>Bacillati</taxon>
        <taxon>Cyanobacteriota</taxon>
        <taxon>Cyanophyceae</taxon>
        <taxon>Nostocales</taxon>
        <taxon>Nostocaceae</taxon>
        <taxon>Amazonocrinis</taxon>
        <taxon>Amazonocrinis nigriterrae</taxon>
    </lineage>
</organism>
<accession>A0A8J7I0K3</accession>
<proteinExistence type="predicted"/>
<reference evidence="2 3" key="1">
    <citation type="journal article" date="2021" name="Int. J. Syst. Evol. Microbiol.">
        <title>Amazonocrinis nigriterrae gen. nov., sp. nov., Atlanticothrix silvestris gen. nov., sp. nov. and Dendronalium phyllosphericum gen. nov., sp. nov., nostocacean cyanobacteria from Brazilian environments.</title>
        <authorList>
            <person name="Alvarenga D.O."/>
            <person name="Andreote A.P.D."/>
            <person name="Branco L.H.Z."/>
            <person name="Delbaje E."/>
            <person name="Cruz R.B."/>
            <person name="Varani A.M."/>
            <person name="Fiore M.F."/>
        </authorList>
    </citation>
    <scope>NUCLEOTIDE SEQUENCE [LARGE SCALE GENOMIC DNA]</scope>
    <source>
        <strain evidence="2 3">CENA67</strain>
    </source>
</reference>
<keyword evidence="3" id="KW-1185">Reference proteome</keyword>
<evidence type="ECO:0000313" key="2">
    <source>
        <dbReference type="EMBL" id="MBH8565964.1"/>
    </source>
</evidence>
<keyword evidence="1" id="KW-0472">Membrane</keyword>
<dbReference type="RefSeq" id="WP_214662787.1">
    <property type="nucleotide sequence ID" value="NZ_JAECZC010000080.1"/>
</dbReference>
<keyword evidence="1" id="KW-0812">Transmembrane</keyword>
<sequence length="78" mass="9053">MSAALAERLPTGLRREAIAKTEIVIFHFVQLASDILQVIAFTYLVGLMHWQKTKYRVRFLTIKLDYWMLFLCYSGIAA</sequence>
<dbReference type="AlphaFoldDB" id="A0A8J7I0K3"/>
<comment type="caution">
    <text evidence="2">The sequence shown here is derived from an EMBL/GenBank/DDBJ whole genome shotgun (WGS) entry which is preliminary data.</text>
</comment>
<dbReference type="EMBL" id="JAECZC010000080">
    <property type="protein sequence ID" value="MBH8565964.1"/>
    <property type="molecule type" value="Genomic_DNA"/>
</dbReference>
<feature type="transmembrane region" description="Helical" evidence="1">
    <location>
        <begin position="23"/>
        <end position="45"/>
    </location>
</feature>